<evidence type="ECO:0000256" key="1">
    <source>
        <dbReference type="SAM" id="Coils"/>
    </source>
</evidence>
<sequence length="1030" mass="116545">MLREDPNDVSATALTMISRALAAIATSNSSAIQSADFQLPIQSNVLDFTPPKVAIWINVLWYSSFSLSTATAFMAMLAKDWCYSFKAKRTGHAYDQAHRRQRKWRMIQSCGMQEVIEALPSLMHLSLLLFSVGLYLFLMDLNQTVATSVMYIGGLFMAFYVATSVAGTFVDDFPYTTVISRILRSKYMEKIYKSIYKPKIMYKATSVAILIRNLAVLIIAMLYLVPLTVSSWLIVPFISIAIVVYQHLAHFIFKKHREPHTFTKTRSKLDQKVETLATLPLKLVSCYLDLKSWTTKKLKYLHPTEELIAILALRWLIEHCETPSAIDIALQAISGARKEMENEQLLSCKATQEIITRIASQGDISGLYTRGLEFLKRTSANNSINDRDKKRLGKKRTEKEGSKRKTPQQDRLQMERPERANGPFHEPRDDEKQEEDGKEGRTEDIVRVMFWDLNSKNECKVLERLGDKPFMPNPTNIEAMNLGNVVALRSLNDFVSHNHETDTAPSGNAASVDEQMNISPGLSSIAELFAKSSQSEHRLLHPAAVQSLANAIALNASLLANSKPPPGLIMSCIQFCQRLSNKENSTNLESMELEARELEARELESEHNIETGAVFVVCILLLDQLNRDAPLSIARSHNCAISTARILTKLYRDHSIFSRGVFLVGCSKILSNPIILKDAESERRHLENWCSTQTTWFIDQCGPSSLDRWNLDHRSADEKRSKFLKAVSKVYGLEGVPGSGGLQLPDLAESTYIILIMIAICNQPNSQQSQYCHKLLSKFAFPVPTIRLLETHVCKNHDHDRTVLSTLWNAYNCEKRRPTLHRLFAATQLWLLLNPPEDNINQEDQDKVKQHLNLYYRGYTDKKEEIKNYIISRYRDKDRTPGSQENSRIIPQSTEVWKAVKSTFKKEQRSNAVGQLVRQFGDGLNQFDSAPDAYSYERGYLKRVVESMKRKDGRHESQYGNQEPEVGKDTRRSNEGTQAGPSASTPRVAPESAVTPGSTRHEAPGVSTRQWRLTFRADEDTNPAQGPSLC</sequence>
<feature type="compositionally biased region" description="Polar residues" evidence="2">
    <location>
        <begin position="975"/>
        <end position="985"/>
    </location>
</feature>
<feature type="transmembrane region" description="Helical" evidence="3">
    <location>
        <begin position="150"/>
        <end position="179"/>
    </location>
</feature>
<dbReference type="InterPro" id="IPR045338">
    <property type="entry name" value="DUF6535"/>
</dbReference>
<evidence type="ECO:0000313" key="6">
    <source>
        <dbReference type="Proteomes" id="UP000602905"/>
    </source>
</evidence>
<dbReference type="EMBL" id="JACYCD010000369">
    <property type="protein sequence ID" value="KAF8695666.1"/>
    <property type="molecule type" value="Genomic_DNA"/>
</dbReference>
<evidence type="ECO:0000313" key="5">
    <source>
        <dbReference type="EMBL" id="KAF8695666.1"/>
    </source>
</evidence>
<feature type="compositionally biased region" description="Basic and acidic residues" evidence="2">
    <location>
        <begin position="412"/>
        <end position="431"/>
    </location>
</feature>
<keyword evidence="3" id="KW-0472">Membrane</keyword>
<keyword evidence="3" id="KW-1133">Transmembrane helix</keyword>
<dbReference type="AlphaFoldDB" id="A0A8H7LQG2"/>
<feature type="transmembrane region" description="Helical" evidence="3">
    <location>
        <begin position="200"/>
        <end position="225"/>
    </location>
</feature>
<feature type="coiled-coil region" evidence="1">
    <location>
        <begin position="581"/>
        <end position="608"/>
    </location>
</feature>
<feature type="compositionally biased region" description="Basic and acidic residues" evidence="2">
    <location>
        <begin position="385"/>
        <end position="403"/>
    </location>
</feature>
<keyword evidence="3" id="KW-0812">Transmembrane</keyword>
<feature type="transmembrane region" description="Helical" evidence="3">
    <location>
        <begin position="231"/>
        <end position="253"/>
    </location>
</feature>
<organism evidence="5 6">
    <name type="scientific">Rhizoctonia solani</name>
    <dbReference type="NCBI Taxonomy" id="456999"/>
    <lineage>
        <taxon>Eukaryota</taxon>
        <taxon>Fungi</taxon>
        <taxon>Dikarya</taxon>
        <taxon>Basidiomycota</taxon>
        <taxon>Agaricomycotina</taxon>
        <taxon>Agaricomycetes</taxon>
        <taxon>Cantharellales</taxon>
        <taxon>Ceratobasidiaceae</taxon>
        <taxon>Rhizoctonia</taxon>
    </lineage>
</organism>
<dbReference type="Proteomes" id="UP000602905">
    <property type="component" value="Unassembled WGS sequence"/>
</dbReference>
<feature type="transmembrane region" description="Helical" evidence="3">
    <location>
        <begin position="53"/>
        <end position="78"/>
    </location>
</feature>
<dbReference type="Pfam" id="PF20153">
    <property type="entry name" value="DUF6535"/>
    <property type="match status" value="1"/>
</dbReference>
<feature type="domain" description="DUF6535" evidence="4">
    <location>
        <begin position="1"/>
        <end position="139"/>
    </location>
</feature>
<name>A0A8H7LQG2_9AGAM</name>
<evidence type="ECO:0000256" key="2">
    <source>
        <dbReference type="SAM" id="MobiDB-lite"/>
    </source>
</evidence>
<dbReference type="OrthoDB" id="3219854at2759"/>
<evidence type="ECO:0000256" key="3">
    <source>
        <dbReference type="SAM" id="Phobius"/>
    </source>
</evidence>
<protein>
    <recommendedName>
        <fullName evidence="4">DUF6535 domain-containing protein</fullName>
    </recommendedName>
</protein>
<reference evidence="5" key="1">
    <citation type="submission" date="2020-09" db="EMBL/GenBank/DDBJ databases">
        <title>Comparative genome analyses of four rice-infecting Rhizoctonia solani isolates reveal extensive enrichment of homogalacturonan modification genes.</title>
        <authorList>
            <person name="Lee D.-Y."/>
            <person name="Jeon J."/>
            <person name="Kim K.-T."/>
            <person name="Cheong K."/>
            <person name="Song H."/>
            <person name="Choi G."/>
            <person name="Ko J."/>
            <person name="Opiyo S.O."/>
            <person name="Zuo S."/>
            <person name="Madhav S."/>
            <person name="Lee Y.-H."/>
            <person name="Wang G.-L."/>
        </authorList>
    </citation>
    <scope>NUCLEOTIDE SEQUENCE</scope>
    <source>
        <strain evidence="5">AG1-IA WGL</strain>
    </source>
</reference>
<feature type="compositionally biased region" description="Basic and acidic residues" evidence="2">
    <location>
        <begin position="965"/>
        <end position="974"/>
    </location>
</feature>
<feature type="region of interest" description="Disordered" evidence="2">
    <location>
        <begin position="383"/>
        <end position="441"/>
    </location>
</feature>
<comment type="caution">
    <text evidence="5">The sequence shown here is derived from an EMBL/GenBank/DDBJ whole genome shotgun (WGS) entry which is preliminary data.</text>
</comment>
<proteinExistence type="predicted"/>
<feature type="transmembrane region" description="Helical" evidence="3">
    <location>
        <begin position="115"/>
        <end position="138"/>
    </location>
</feature>
<feature type="non-terminal residue" evidence="5">
    <location>
        <position position="1"/>
    </location>
</feature>
<keyword evidence="1" id="KW-0175">Coiled coil</keyword>
<accession>A0A8H7LQG2</accession>
<gene>
    <name evidence="5" type="ORF">RHS03_08028</name>
</gene>
<feature type="region of interest" description="Disordered" evidence="2">
    <location>
        <begin position="949"/>
        <end position="1030"/>
    </location>
</feature>
<evidence type="ECO:0000259" key="4">
    <source>
        <dbReference type="Pfam" id="PF20153"/>
    </source>
</evidence>